<protein>
    <submittedName>
        <fullName evidence="2">Uncharacterized protein</fullName>
    </submittedName>
</protein>
<sequence length="278" mass="29604">MKTNAKSTKGRPKNDAGGSKPIGGGSKRNVGGPTQVGGVRTNIGKRQAVESPPRPNSGKRPAVEGALNKGKGIDLGGTLNPKGGKPRSSSGALQRTAVEDGTPTGDGSPPSVRSNPTLDVSPTGSVARRHGDQTRLMVTSREGDGSSSNASNRSSQATVSVNRTTAPRQFGLSFDPQLLRQQRSPLPVQLQQPPVFQPPLQRNRQIQLPDQEDEEDDDDDDAGEEDVVQDEGVGEEVMNQPGHNLEDFDQELYDLLRLPGRENLTPLSPHPIPEKSPL</sequence>
<keyword evidence="3" id="KW-1185">Reference proteome</keyword>
<dbReference type="AlphaFoldDB" id="A0A087H2M9"/>
<proteinExistence type="predicted"/>
<reference evidence="3" key="1">
    <citation type="journal article" date="2015" name="Nat. Plants">
        <title>Genome expansion of Arabis alpina linked with retrotransposition and reduced symmetric DNA methylation.</title>
        <authorList>
            <person name="Willing E.M."/>
            <person name="Rawat V."/>
            <person name="Mandakova T."/>
            <person name="Maumus F."/>
            <person name="James G.V."/>
            <person name="Nordstroem K.J."/>
            <person name="Becker C."/>
            <person name="Warthmann N."/>
            <person name="Chica C."/>
            <person name="Szarzynska B."/>
            <person name="Zytnicki M."/>
            <person name="Albani M.C."/>
            <person name="Kiefer C."/>
            <person name="Bergonzi S."/>
            <person name="Castaings L."/>
            <person name="Mateos J.L."/>
            <person name="Berns M.C."/>
            <person name="Bujdoso N."/>
            <person name="Piofczyk T."/>
            <person name="de Lorenzo L."/>
            <person name="Barrero-Sicilia C."/>
            <person name="Mateos I."/>
            <person name="Piednoel M."/>
            <person name="Hagmann J."/>
            <person name="Chen-Min-Tao R."/>
            <person name="Iglesias-Fernandez R."/>
            <person name="Schuster S.C."/>
            <person name="Alonso-Blanco C."/>
            <person name="Roudier F."/>
            <person name="Carbonero P."/>
            <person name="Paz-Ares J."/>
            <person name="Davis S.J."/>
            <person name="Pecinka A."/>
            <person name="Quesneville H."/>
            <person name="Colot V."/>
            <person name="Lysak M.A."/>
            <person name="Weigel D."/>
            <person name="Coupland G."/>
            <person name="Schneeberger K."/>
        </authorList>
    </citation>
    <scope>NUCLEOTIDE SEQUENCE [LARGE SCALE GENOMIC DNA]</scope>
    <source>
        <strain evidence="3">cv. Pajares</strain>
    </source>
</reference>
<dbReference type="EMBL" id="CM002872">
    <property type="protein sequence ID" value="KFK36381.1"/>
    <property type="molecule type" value="Genomic_DNA"/>
</dbReference>
<name>A0A087H2M9_ARAAL</name>
<accession>A0A087H2M9</accession>
<feature type="compositionally biased region" description="Pro residues" evidence="1">
    <location>
        <begin position="268"/>
        <end position="278"/>
    </location>
</feature>
<evidence type="ECO:0000313" key="3">
    <source>
        <dbReference type="Proteomes" id="UP000029120"/>
    </source>
</evidence>
<feature type="non-terminal residue" evidence="2">
    <location>
        <position position="278"/>
    </location>
</feature>
<evidence type="ECO:0000256" key="1">
    <source>
        <dbReference type="SAM" id="MobiDB-lite"/>
    </source>
</evidence>
<feature type="compositionally biased region" description="Low complexity" evidence="1">
    <location>
        <begin position="176"/>
        <end position="202"/>
    </location>
</feature>
<feature type="compositionally biased region" description="Low complexity" evidence="1">
    <location>
        <begin position="146"/>
        <end position="155"/>
    </location>
</feature>
<feature type="compositionally biased region" description="Acidic residues" evidence="1">
    <location>
        <begin position="210"/>
        <end position="234"/>
    </location>
</feature>
<feature type="region of interest" description="Disordered" evidence="1">
    <location>
        <begin position="1"/>
        <end position="278"/>
    </location>
</feature>
<dbReference type="Proteomes" id="UP000029120">
    <property type="component" value="Chromosome 4"/>
</dbReference>
<organism evidence="2 3">
    <name type="scientific">Arabis alpina</name>
    <name type="common">Alpine rock-cress</name>
    <dbReference type="NCBI Taxonomy" id="50452"/>
    <lineage>
        <taxon>Eukaryota</taxon>
        <taxon>Viridiplantae</taxon>
        <taxon>Streptophyta</taxon>
        <taxon>Embryophyta</taxon>
        <taxon>Tracheophyta</taxon>
        <taxon>Spermatophyta</taxon>
        <taxon>Magnoliopsida</taxon>
        <taxon>eudicotyledons</taxon>
        <taxon>Gunneridae</taxon>
        <taxon>Pentapetalae</taxon>
        <taxon>rosids</taxon>
        <taxon>malvids</taxon>
        <taxon>Brassicales</taxon>
        <taxon>Brassicaceae</taxon>
        <taxon>Arabideae</taxon>
        <taxon>Arabis</taxon>
    </lineage>
</organism>
<feature type="compositionally biased region" description="Polar residues" evidence="1">
    <location>
        <begin position="111"/>
        <end position="124"/>
    </location>
</feature>
<gene>
    <name evidence="2" type="ordered locus">AALP_Aa4g116200</name>
</gene>
<evidence type="ECO:0000313" key="2">
    <source>
        <dbReference type="EMBL" id="KFK36381.1"/>
    </source>
</evidence>
<feature type="compositionally biased region" description="Polar residues" evidence="1">
    <location>
        <begin position="156"/>
        <end position="167"/>
    </location>
</feature>
<dbReference type="Gramene" id="KFK36381">
    <property type="protein sequence ID" value="KFK36381"/>
    <property type="gene ID" value="AALP_AA4G116200"/>
</dbReference>